<accession>A0A0N8W0I7</accession>
<dbReference type="EMBL" id="LKEV01000002">
    <property type="protein sequence ID" value="KQB86810.1"/>
    <property type="molecule type" value="Genomic_DNA"/>
</dbReference>
<dbReference type="PANTHER" id="PTHR15020">
    <property type="entry name" value="FLAVIN REDUCTASE-RELATED"/>
    <property type="match status" value="1"/>
</dbReference>
<protein>
    <submittedName>
        <fullName evidence="2">Putative sugar epimerase YhfK</fullName>
        <ecNumber evidence="2">4.-.-.-</ecNumber>
    </submittedName>
</protein>
<evidence type="ECO:0000313" key="2">
    <source>
        <dbReference type="EMBL" id="KQB86810.1"/>
    </source>
</evidence>
<dbReference type="Pfam" id="PF13460">
    <property type="entry name" value="NAD_binding_10"/>
    <property type="match status" value="1"/>
</dbReference>
<dbReference type="OrthoDB" id="4248066at2"/>
<gene>
    <name evidence="2" type="primary">yhfK_1</name>
    <name evidence="2" type="ORF">Clow_01018</name>
</gene>
<dbReference type="RefSeq" id="WP_055177142.1">
    <property type="nucleotide sequence ID" value="NZ_JAUSQY010000001.1"/>
</dbReference>
<evidence type="ECO:0000259" key="1">
    <source>
        <dbReference type="Pfam" id="PF13460"/>
    </source>
</evidence>
<dbReference type="PANTHER" id="PTHR15020:SF50">
    <property type="entry name" value="UPF0659 PROTEIN YMR090W"/>
    <property type="match status" value="1"/>
</dbReference>
<feature type="domain" description="NAD(P)-binding" evidence="1">
    <location>
        <begin position="11"/>
        <end position="199"/>
    </location>
</feature>
<dbReference type="PATRIC" id="fig|1544413.3.peg.1023"/>
<organism evidence="2 3">
    <name type="scientific">Corynebacterium lowii</name>
    <dbReference type="NCBI Taxonomy" id="1544413"/>
    <lineage>
        <taxon>Bacteria</taxon>
        <taxon>Bacillati</taxon>
        <taxon>Actinomycetota</taxon>
        <taxon>Actinomycetes</taxon>
        <taxon>Mycobacteriales</taxon>
        <taxon>Corynebacteriaceae</taxon>
        <taxon>Corynebacterium</taxon>
    </lineage>
</organism>
<dbReference type="AlphaFoldDB" id="A0A0N8W0I7"/>
<dbReference type="EC" id="4.-.-.-" evidence="2"/>
<name>A0A0N8W0I7_9CORY</name>
<dbReference type="CDD" id="cd05243">
    <property type="entry name" value="SDR_a5"/>
    <property type="match status" value="1"/>
</dbReference>
<dbReference type="STRING" id="1544413.Clow_01018"/>
<keyword evidence="3" id="KW-1185">Reference proteome</keyword>
<dbReference type="Proteomes" id="UP000050488">
    <property type="component" value="Unassembled WGS sequence"/>
</dbReference>
<proteinExistence type="predicted"/>
<reference evidence="2 3" key="1">
    <citation type="submission" date="2015-10" db="EMBL/GenBank/DDBJ databases">
        <title>Corynebacteirum lowii and Corynebacterium oculi species nova, derived from human clinical disease and and emended description of Corynebacterium mastiditis.</title>
        <authorList>
            <person name="Bernard K."/>
            <person name="Pacheco A.L."/>
            <person name="Mcdougall C."/>
            <person name="Burtx T."/>
            <person name="Weibe D."/>
            <person name="Tyler S."/>
            <person name="Olson A.B."/>
            <person name="Cnockaert M."/>
            <person name="Eguchi H."/>
            <person name="Kuwahara T."/>
            <person name="Nakayama-Imaohji H."/>
            <person name="Boudewijins M."/>
            <person name="Van Hoecke F."/>
            <person name="Bernier A.-M."/>
            <person name="Vandamme P."/>
        </authorList>
    </citation>
    <scope>NUCLEOTIDE SEQUENCE [LARGE SCALE GENOMIC DNA]</scope>
    <source>
        <strain evidence="2 3">NML 130206</strain>
    </source>
</reference>
<dbReference type="InterPro" id="IPR036291">
    <property type="entry name" value="NAD(P)-bd_dom_sf"/>
</dbReference>
<keyword evidence="2" id="KW-0456">Lyase</keyword>
<dbReference type="GO" id="GO:0016829">
    <property type="term" value="F:lyase activity"/>
    <property type="evidence" value="ECO:0007669"/>
    <property type="project" value="UniProtKB-KW"/>
</dbReference>
<evidence type="ECO:0000313" key="3">
    <source>
        <dbReference type="Proteomes" id="UP000050488"/>
    </source>
</evidence>
<dbReference type="InterPro" id="IPR016040">
    <property type="entry name" value="NAD(P)-bd_dom"/>
</dbReference>
<dbReference type="Gene3D" id="3.40.50.720">
    <property type="entry name" value="NAD(P)-binding Rossmann-like Domain"/>
    <property type="match status" value="1"/>
</dbReference>
<dbReference type="SUPFAM" id="SSF51735">
    <property type="entry name" value="NAD(P)-binding Rossmann-fold domains"/>
    <property type="match status" value="1"/>
</dbReference>
<comment type="caution">
    <text evidence="2">The sequence shown here is derived from an EMBL/GenBank/DDBJ whole genome shotgun (WGS) entry which is preliminary data.</text>
</comment>
<sequence>MPNTKKVMIIGGHGKVALLAAPILHEAGYEVDSVIRSESQKQDVRDAQANPVVADVQNVDVEGLAQLFEGHDAIVWSAGVGGGDPERTYAVDRDAAIRTMQAAEKAGIKRYVMVSWVGSVPEHGVPADQDFFSYADAKLQADDYLRSTDLDWTILGPSTLSTDPGDGHIEVLDPEDNWREKGSTASRENVARTILEALEGAAVHEFVRFNDGTVPVATAMRKG</sequence>